<feature type="region of interest" description="Disordered" evidence="1">
    <location>
        <begin position="65"/>
        <end position="85"/>
    </location>
</feature>
<dbReference type="Proteomes" id="UP001362999">
    <property type="component" value="Unassembled WGS sequence"/>
</dbReference>
<feature type="region of interest" description="Disordered" evidence="1">
    <location>
        <begin position="197"/>
        <end position="217"/>
    </location>
</feature>
<keyword evidence="3" id="KW-1185">Reference proteome</keyword>
<evidence type="ECO:0000256" key="1">
    <source>
        <dbReference type="SAM" id="MobiDB-lite"/>
    </source>
</evidence>
<proteinExistence type="predicted"/>
<feature type="compositionally biased region" description="Polar residues" evidence="1">
    <location>
        <begin position="1"/>
        <end position="14"/>
    </location>
</feature>
<feature type="region of interest" description="Disordered" evidence="1">
    <location>
        <begin position="1"/>
        <end position="40"/>
    </location>
</feature>
<gene>
    <name evidence="2" type="ORF">R3P38DRAFT_2796021</name>
</gene>
<dbReference type="AlphaFoldDB" id="A0AAW0A609"/>
<protein>
    <submittedName>
        <fullName evidence="2">Uncharacterized protein</fullName>
    </submittedName>
</protein>
<feature type="region of interest" description="Disordered" evidence="1">
    <location>
        <begin position="286"/>
        <end position="330"/>
    </location>
</feature>
<feature type="compositionally biased region" description="Basic and acidic residues" evidence="1">
    <location>
        <begin position="309"/>
        <end position="321"/>
    </location>
</feature>
<organism evidence="2 3">
    <name type="scientific">Favolaschia claudopus</name>
    <dbReference type="NCBI Taxonomy" id="2862362"/>
    <lineage>
        <taxon>Eukaryota</taxon>
        <taxon>Fungi</taxon>
        <taxon>Dikarya</taxon>
        <taxon>Basidiomycota</taxon>
        <taxon>Agaricomycotina</taxon>
        <taxon>Agaricomycetes</taxon>
        <taxon>Agaricomycetidae</taxon>
        <taxon>Agaricales</taxon>
        <taxon>Marasmiineae</taxon>
        <taxon>Mycenaceae</taxon>
        <taxon>Favolaschia</taxon>
    </lineage>
</organism>
<evidence type="ECO:0000313" key="2">
    <source>
        <dbReference type="EMBL" id="KAK7001501.1"/>
    </source>
</evidence>
<evidence type="ECO:0000313" key="3">
    <source>
        <dbReference type="Proteomes" id="UP001362999"/>
    </source>
</evidence>
<reference evidence="2 3" key="1">
    <citation type="journal article" date="2024" name="J Genomics">
        <title>Draft genome sequencing and assembly of Favolaschia claudopus CIRM-BRFM 2984 isolated from oak limbs.</title>
        <authorList>
            <person name="Navarro D."/>
            <person name="Drula E."/>
            <person name="Chaduli D."/>
            <person name="Cazenave R."/>
            <person name="Ahrendt S."/>
            <person name="Wang J."/>
            <person name="Lipzen A."/>
            <person name="Daum C."/>
            <person name="Barry K."/>
            <person name="Grigoriev I.V."/>
            <person name="Favel A."/>
            <person name="Rosso M.N."/>
            <person name="Martin F."/>
        </authorList>
    </citation>
    <scope>NUCLEOTIDE SEQUENCE [LARGE SCALE GENOMIC DNA]</scope>
    <source>
        <strain evidence="2 3">CIRM-BRFM 2984</strain>
    </source>
</reference>
<name>A0AAW0A609_9AGAR</name>
<sequence length="414" mass="46541">MVKSTARSRLTNTKLGIPKQAKQPQEEQRAPANDNGIKWRGYGYRPRIHRGEGYTSGLYGFDFRQSTPRPAKRRHNNATQSSRRELHLDCCGVNPSRRGGGSIERSKAGTAAVARIGIDTALKTKRTRRRQRDGKIDGWYAWPKRTLNSDLEVWRIIRKSASRSVESEGVRWLEAQARGEEEEEAVMGYSAAKRAYLHHGPPTGRNPPRREKGGGNAADVRTRGLVARWGTESGDEGGFEEMGKMYERRERIDDDGTGGDSDLRCKRPLRRSSSVLFPASASWWEYDGRRGSPNQAEGEGQDAVLQGGDKNDIGGEKERRAYVGPGRTARKPSDAYFLPRKRFPIVDDDSRLFPKCQGPLTRDQLRALTWKVLNGAHGRYNNATAILNSQQGSSRNFSKKARKPSEDFACHRSW</sequence>
<comment type="caution">
    <text evidence="2">The sequence shown here is derived from an EMBL/GenBank/DDBJ whole genome shotgun (WGS) entry which is preliminary data.</text>
</comment>
<dbReference type="EMBL" id="JAWWNJ010000083">
    <property type="protein sequence ID" value="KAK7001501.1"/>
    <property type="molecule type" value="Genomic_DNA"/>
</dbReference>
<accession>A0AAW0A609</accession>